<dbReference type="AlphaFoldDB" id="A0A7X2LTH0"/>
<keyword evidence="1" id="KW-0732">Signal</keyword>
<dbReference type="InterPro" id="IPR029058">
    <property type="entry name" value="AB_hydrolase_fold"/>
</dbReference>
<dbReference type="SUPFAM" id="SSF53474">
    <property type="entry name" value="alpha/beta-Hydrolases"/>
    <property type="match status" value="1"/>
</dbReference>
<reference evidence="3 4" key="1">
    <citation type="submission" date="2019-11" db="EMBL/GenBank/DDBJ databases">
        <title>Novel species isolated from a subtropical stream in China.</title>
        <authorList>
            <person name="Lu H."/>
        </authorList>
    </citation>
    <scope>NUCLEOTIDE SEQUENCE [LARGE SCALE GENOMIC DNA]</scope>
    <source>
        <strain evidence="3 4">FT92W</strain>
    </source>
</reference>
<feature type="domain" description="AB hydrolase-1" evidence="2">
    <location>
        <begin position="54"/>
        <end position="274"/>
    </location>
</feature>
<dbReference type="InterPro" id="IPR000073">
    <property type="entry name" value="AB_hydrolase_1"/>
</dbReference>
<evidence type="ECO:0000259" key="2">
    <source>
        <dbReference type="Pfam" id="PF12697"/>
    </source>
</evidence>
<dbReference type="Gene3D" id="3.40.50.1820">
    <property type="entry name" value="alpha/beta hydrolase"/>
    <property type="match status" value="1"/>
</dbReference>
<dbReference type="Proteomes" id="UP000446768">
    <property type="component" value="Unassembled WGS sequence"/>
</dbReference>
<proteinExistence type="predicted"/>
<evidence type="ECO:0000313" key="3">
    <source>
        <dbReference type="EMBL" id="MRV73306.1"/>
    </source>
</evidence>
<dbReference type="PANTHER" id="PTHR43037">
    <property type="entry name" value="UNNAMED PRODUCT-RELATED"/>
    <property type="match status" value="1"/>
</dbReference>
<dbReference type="EMBL" id="WKJJ01000009">
    <property type="protein sequence ID" value="MRV73306.1"/>
    <property type="molecule type" value="Genomic_DNA"/>
</dbReference>
<dbReference type="PANTHER" id="PTHR43037:SF1">
    <property type="entry name" value="BLL1128 PROTEIN"/>
    <property type="match status" value="1"/>
</dbReference>
<comment type="caution">
    <text evidence="3">The sequence shown here is derived from an EMBL/GenBank/DDBJ whole genome shotgun (WGS) entry which is preliminary data.</text>
</comment>
<evidence type="ECO:0000313" key="4">
    <source>
        <dbReference type="Proteomes" id="UP000446768"/>
    </source>
</evidence>
<dbReference type="InterPro" id="IPR050955">
    <property type="entry name" value="Plant_Biomass_Hydrol_Est"/>
</dbReference>
<name>A0A7X2LTH0_9BURK</name>
<accession>A0A7X2LTH0</accession>
<sequence>MGAAGWIKSALLGSVTATSPCAPVTPLTLQRPEGPRHCLLGIPTAAPAGKRPLVIILHGAGASAEQVLGQAFPPSPLSVWLEIAEREHVIIAAPDAGKGGWNECFASAARVARKDDVALVGALIDHAVVAHGADEERVYVIGVSRGGWMAYRIAMEIPHRLAAFSAVLASMPPRSHPMQPRAPLPALIVGGTADPLMPYGGGKYWYTLGFSNPVNSFDDSARVWRELAGLPDTPDVTQLPGRHAWDKTRATFTLWGEESGQLQVGLVRIDGGGHAEPSASRRYPDLINKLVGAQNADFDIAETAWDFFRDKRLARPAAQGLRSA</sequence>
<organism evidence="3 4">
    <name type="scientific">Pseudoduganella rivuli</name>
    <dbReference type="NCBI Taxonomy" id="2666085"/>
    <lineage>
        <taxon>Bacteria</taxon>
        <taxon>Pseudomonadati</taxon>
        <taxon>Pseudomonadota</taxon>
        <taxon>Betaproteobacteria</taxon>
        <taxon>Burkholderiales</taxon>
        <taxon>Oxalobacteraceae</taxon>
        <taxon>Telluria group</taxon>
        <taxon>Pseudoduganella</taxon>
    </lineage>
</organism>
<keyword evidence="4" id="KW-1185">Reference proteome</keyword>
<gene>
    <name evidence="3" type="ORF">GJ700_16460</name>
</gene>
<dbReference type="RefSeq" id="WP_154375721.1">
    <property type="nucleotide sequence ID" value="NZ_WKJJ01000009.1"/>
</dbReference>
<protein>
    <recommendedName>
        <fullName evidence="2">AB hydrolase-1 domain-containing protein</fullName>
    </recommendedName>
</protein>
<evidence type="ECO:0000256" key="1">
    <source>
        <dbReference type="ARBA" id="ARBA00022729"/>
    </source>
</evidence>
<dbReference type="Pfam" id="PF12697">
    <property type="entry name" value="Abhydrolase_6"/>
    <property type="match status" value="1"/>
</dbReference>